<keyword evidence="1" id="KW-1133">Transmembrane helix</keyword>
<evidence type="ECO:0000256" key="1">
    <source>
        <dbReference type="SAM" id="Phobius"/>
    </source>
</evidence>
<gene>
    <name evidence="2" type="ORF">Ga0061063_2555</name>
</gene>
<dbReference type="RefSeq" id="WP_054285363.1">
    <property type="nucleotide sequence ID" value="NZ_CYHA01000007.1"/>
</dbReference>
<accession>A0A0K6H4W5</accession>
<reference evidence="3" key="1">
    <citation type="submission" date="2015-08" db="EMBL/GenBank/DDBJ databases">
        <authorList>
            <person name="Varghese N."/>
        </authorList>
    </citation>
    <scope>NUCLEOTIDE SEQUENCE [LARGE SCALE GENOMIC DNA]</scope>
    <source>
        <strain evidence="3">DSM 17901</strain>
    </source>
</reference>
<evidence type="ECO:0000313" key="2">
    <source>
        <dbReference type="EMBL" id="CUA86028.1"/>
    </source>
</evidence>
<evidence type="ECO:0000313" key="3">
    <source>
        <dbReference type="Proteomes" id="UP000243535"/>
    </source>
</evidence>
<proteinExistence type="predicted"/>
<feature type="transmembrane region" description="Helical" evidence="1">
    <location>
        <begin position="67"/>
        <end position="89"/>
    </location>
</feature>
<name>A0A0K6H4W5_9NEIS</name>
<protein>
    <submittedName>
        <fullName evidence="2">Uncharacterized protein</fullName>
    </submittedName>
</protein>
<sequence length="90" mass="9486">MKIPSSSRLLGFLAALNLLAVGLVEWLGRLPGGYAAGAWGEMAVCMAASLAYGWLMVSAVRRRAGETVLLCALGLIAANWVGLELLAWLI</sequence>
<dbReference type="Proteomes" id="UP000243535">
    <property type="component" value="Unassembled WGS sequence"/>
</dbReference>
<dbReference type="AlphaFoldDB" id="A0A0K6H4W5"/>
<feature type="transmembrane region" description="Helical" evidence="1">
    <location>
        <begin position="36"/>
        <end position="55"/>
    </location>
</feature>
<keyword evidence="1" id="KW-0472">Membrane</keyword>
<organism evidence="2 3">
    <name type="scientific">Gulbenkiania indica</name>
    <dbReference type="NCBI Taxonomy" id="375574"/>
    <lineage>
        <taxon>Bacteria</taxon>
        <taxon>Pseudomonadati</taxon>
        <taxon>Pseudomonadota</taxon>
        <taxon>Betaproteobacteria</taxon>
        <taxon>Neisseriales</taxon>
        <taxon>Chromobacteriaceae</taxon>
        <taxon>Gulbenkiania</taxon>
    </lineage>
</organism>
<dbReference type="OrthoDB" id="9985934at2"/>
<keyword evidence="1" id="KW-0812">Transmembrane</keyword>
<keyword evidence="3" id="KW-1185">Reference proteome</keyword>
<dbReference type="EMBL" id="CYHA01000007">
    <property type="protein sequence ID" value="CUA86028.1"/>
    <property type="molecule type" value="Genomic_DNA"/>
</dbReference>